<protein>
    <recommendedName>
        <fullName evidence="8">Major facilitator superfamily (MFS) profile domain-containing protein</fullName>
    </recommendedName>
</protein>
<dbReference type="PANTHER" id="PTHR23506">
    <property type="entry name" value="GH10249P"/>
    <property type="match status" value="1"/>
</dbReference>
<evidence type="ECO:0000256" key="6">
    <source>
        <dbReference type="SAM" id="MobiDB-lite"/>
    </source>
</evidence>
<feature type="region of interest" description="Disordered" evidence="6">
    <location>
        <begin position="1"/>
        <end position="32"/>
    </location>
</feature>
<keyword evidence="10" id="KW-1185">Reference proteome</keyword>
<sequence length="535" mass="56076">MGCDRVSASMQAHQNGADVEDPHLPDNDANATGTHAKATKHIRSTFAVLCISLVVINTTFSVMGPILPQEAEKRGVGPRAVGMIFSIYAFVNFCVSPYMGKALQRGLVQRKSLLLAGQVICAVSAGAFSLVIFLNTPTAFLCVCLALRVVNGVGSAAVDTASFAIISSLFADSDFFGAAMGISESFLSLGWIVGPLVGGYAADVAGFAAPFILTGGLALLATPVLYFLMPSMESPERKDSEAPVTILQLVKVPSVCVLLIASLLAAASLTFLDPLLGPYLQQEYGFSVSLVGLCFGICAILYAVASPLAGWLGDRIGMFRITVAGLFLMAVGYTLLGPAPPLQALLGPMHQEWLIWVSLSIVGVGAGMAFVPLLPAMLTSLAAVGIEEEGLTDVMSGLLSGSFSLGGGAGPILGGLLAAWFGFQWAAAAFGLVQLVMALAVAVVSVRVAGKARSEQELVRATAAELAREQQNGGLEPGMSTARHRSPERQRRRKEVVTPRGLSRGRLSGQWQHSDRSDALRHPLLAPPTRPQDNA</sequence>
<comment type="subcellular location">
    <subcellularLocation>
        <location evidence="1">Membrane</location>
        <topology evidence="1">Multi-pass membrane protein</topology>
    </subcellularLocation>
</comment>
<feature type="transmembrane region" description="Helical" evidence="7">
    <location>
        <begin position="112"/>
        <end position="132"/>
    </location>
</feature>
<comment type="caution">
    <text evidence="9">The sequence shown here is derived from an EMBL/GenBank/DDBJ whole genome shotgun (WGS) entry which is preliminary data.</text>
</comment>
<evidence type="ECO:0000256" key="1">
    <source>
        <dbReference type="ARBA" id="ARBA00004141"/>
    </source>
</evidence>
<keyword evidence="5 7" id="KW-0472">Membrane</keyword>
<feature type="compositionally biased region" description="Basic residues" evidence="6">
    <location>
        <begin position="482"/>
        <end position="494"/>
    </location>
</feature>
<evidence type="ECO:0000259" key="8">
    <source>
        <dbReference type="PROSITE" id="PS50850"/>
    </source>
</evidence>
<feature type="transmembrane region" description="Helical" evidence="7">
    <location>
        <begin position="178"/>
        <end position="201"/>
    </location>
</feature>
<feature type="transmembrane region" description="Helical" evidence="7">
    <location>
        <begin position="317"/>
        <end position="336"/>
    </location>
</feature>
<keyword evidence="3 7" id="KW-0812">Transmembrane</keyword>
<dbReference type="Gene3D" id="1.20.1250.20">
    <property type="entry name" value="MFS general substrate transporter like domains"/>
    <property type="match status" value="2"/>
</dbReference>
<feature type="region of interest" description="Disordered" evidence="6">
    <location>
        <begin position="469"/>
        <end position="535"/>
    </location>
</feature>
<feature type="transmembrane region" description="Helical" evidence="7">
    <location>
        <begin position="138"/>
        <end position="166"/>
    </location>
</feature>
<dbReference type="GO" id="GO:0022857">
    <property type="term" value="F:transmembrane transporter activity"/>
    <property type="evidence" value="ECO:0007669"/>
    <property type="project" value="InterPro"/>
</dbReference>
<accession>A0AAV1IBG5</accession>
<feature type="domain" description="Major facilitator superfamily (MFS) profile" evidence="8">
    <location>
        <begin position="45"/>
        <end position="449"/>
    </location>
</feature>
<dbReference type="PROSITE" id="PS50850">
    <property type="entry name" value="MFS"/>
    <property type="match status" value="1"/>
</dbReference>
<keyword evidence="4 7" id="KW-1133">Transmembrane helix</keyword>
<dbReference type="AlphaFoldDB" id="A0AAV1IBG5"/>
<dbReference type="EMBL" id="CAUYUE010000008">
    <property type="protein sequence ID" value="CAK0783274.1"/>
    <property type="molecule type" value="Genomic_DNA"/>
</dbReference>
<evidence type="ECO:0000256" key="5">
    <source>
        <dbReference type="ARBA" id="ARBA00023136"/>
    </source>
</evidence>
<dbReference type="InterPro" id="IPR050930">
    <property type="entry name" value="MFS_Vesicular_Transporter"/>
</dbReference>
<organism evidence="9 10">
    <name type="scientific">Coccomyxa viridis</name>
    <dbReference type="NCBI Taxonomy" id="1274662"/>
    <lineage>
        <taxon>Eukaryota</taxon>
        <taxon>Viridiplantae</taxon>
        <taxon>Chlorophyta</taxon>
        <taxon>core chlorophytes</taxon>
        <taxon>Trebouxiophyceae</taxon>
        <taxon>Trebouxiophyceae incertae sedis</taxon>
        <taxon>Coccomyxaceae</taxon>
        <taxon>Coccomyxa</taxon>
    </lineage>
</organism>
<feature type="transmembrane region" description="Helical" evidence="7">
    <location>
        <begin position="284"/>
        <end position="305"/>
    </location>
</feature>
<feature type="transmembrane region" description="Helical" evidence="7">
    <location>
        <begin position="207"/>
        <end position="228"/>
    </location>
</feature>
<keyword evidence="2" id="KW-0813">Transport</keyword>
<feature type="transmembrane region" description="Helical" evidence="7">
    <location>
        <begin position="427"/>
        <end position="450"/>
    </location>
</feature>
<dbReference type="Proteomes" id="UP001314263">
    <property type="component" value="Unassembled WGS sequence"/>
</dbReference>
<feature type="transmembrane region" description="Helical" evidence="7">
    <location>
        <begin position="46"/>
        <end position="68"/>
    </location>
</feature>
<name>A0AAV1IBG5_9CHLO</name>
<dbReference type="PANTHER" id="PTHR23506:SF26">
    <property type="entry name" value="MFS-TYPE TRANSPORTER SLC18B1"/>
    <property type="match status" value="1"/>
</dbReference>
<dbReference type="InterPro" id="IPR011701">
    <property type="entry name" value="MFS"/>
</dbReference>
<reference evidence="9 10" key="1">
    <citation type="submission" date="2023-10" db="EMBL/GenBank/DDBJ databases">
        <authorList>
            <person name="Maclean D."/>
            <person name="Macfadyen A."/>
        </authorList>
    </citation>
    <scope>NUCLEOTIDE SEQUENCE [LARGE SCALE GENOMIC DNA]</scope>
</reference>
<feature type="transmembrane region" description="Helical" evidence="7">
    <location>
        <begin position="80"/>
        <end position="100"/>
    </location>
</feature>
<feature type="compositionally biased region" description="Pro residues" evidence="6">
    <location>
        <begin position="525"/>
        <end position="535"/>
    </location>
</feature>
<dbReference type="InterPro" id="IPR020846">
    <property type="entry name" value="MFS_dom"/>
</dbReference>
<evidence type="ECO:0000256" key="4">
    <source>
        <dbReference type="ARBA" id="ARBA00022989"/>
    </source>
</evidence>
<dbReference type="SUPFAM" id="SSF103473">
    <property type="entry name" value="MFS general substrate transporter"/>
    <property type="match status" value="1"/>
</dbReference>
<feature type="transmembrane region" description="Helical" evidence="7">
    <location>
        <begin position="398"/>
        <end position="421"/>
    </location>
</feature>
<evidence type="ECO:0000313" key="10">
    <source>
        <dbReference type="Proteomes" id="UP001314263"/>
    </source>
</evidence>
<evidence type="ECO:0000256" key="3">
    <source>
        <dbReference type="ARBA" id="ARBA00022692"/>
    </source>
</evidence>
<evidence type="ECO:0000313" key="9">
    <source>
        <dbReference type="EMBL" id="CAK0783274.1"/>
    </source>
</evidence>
<dbReference type="Pfam" id="PF07690">
    <property type="entry name" value="MFS_1"/>
    <property type="match status" value="1"/>
</dbReference>
<dbReference type="GO" id="GO:0016020">
    <property type="term" value="C:membrane"/>
    <property type="evidence" value="ECO:0007669"/>
    <property type="project" value="UniProtKB-SubCell"/>
</dbReference>
<gene>
    <name evidence="9" type="ORF">CVIRNUC_006473</name>
</gene>
<evidence type="ECO:0000256" key="7">
    <source>
        <dbReference type="SAM" id="Phobius"/>
    </source>
</evidence>
<evidence type="ECO:0000256" key="2">
    <source>
        <dbReference type="ARBA" id="ARBA00022448"/>
    </source>
</evidence>
<dbReference type="InterPro" id="IPR036259">
    <property type="entry name" value="MFS_trans_sf"/>
</dbReference>
<feature type="transmembrane region" description="Helical" evidence="7">
    <location>
        <begin position="356"/>
        <end position="386"/>
    </location>
</feature>
<proteinExistence type="predicted"/>
<feature type="transmembrane region" description="Helical" evidence="7">
    <location>
        <begin position="249"/>
        <end position="272"/>
    </location>
</feature>